<keyword evidence="3" id="KW-1185">Reference proteome</keyword>
<comment type="caution">
    <text evidence="2">The sequence shown here is derived from an EMBL/GenBank/DDBJ whole genome shotgun (WGS) entry which is preliminary data.</text>
</comment>
<protein>
    <submittedName>
        <fullName evidence="2">Uncharacterized protein</fullName>
    </submittedName>
</protein>
<accession>A0A7J6W0E4</accession>
<dbReference type="Proteomes" id="UP000554482">
    <property type="component" value="Unassembled WGS sequence"/>
</dbReference>
<reference evidence="2 3" key="1">
    <citation type="submission" date="2020-06" db="EMBL/GenBank/DDBJ databases">
        <title>Transcriptomic and genomic resources for Thalictrum thalictroides and T. hernandezii: Facilitating candidate gene discovery in an emerging model plant lineage.</title>
        <authorList>
            <person name="Arias T."/>
            <person name="Riano-Pachon D.M."/>
            <person name="Di Stilio V.S."/>
        </authorList>
    </citation>
    <scope>NUCLEOTIDE SEQUENCE [LARGE SCALE GENOMIC DNA]</scope>
    <source>
        <strain evidence="3">cv. WT478/WT964</strain>
        <tissue evidence="2">Leaves</tissue>
    </source>
</reference>
<name>A0A7J6W0E4_THATH</name>
<dbReference type="AlphaFoldDB" id="A0A7J6W0E4"/>
<evidence type="ECO:0000256" key="1">
    <source>
        <dbReference type="SAM" id="MobiDB-lite"/>
    </source>
</evidence>
<evidence type="ECO:0000313" key="2">
    <source>
        <dbReference type="EMBL" id="KAF5190846.1"/>
    </source>
</evidence>
<feature type="region of interest" description="Disordered" evidence="1">
    <location>
        <begin position="1"/>
        <end position="25"/>
    </location>
</feature>
<gene>
    <name evidence="2" type="ORF">FRX31_019563</name>
</gene>
<dbReference type="EMBL" id="JABWDY010023529">
    <property type="protein sequence ID" value="KAF5190846.1"/>
    <property type="molecule type" value="Genomic_DNA"/>
</dbReference>
<organism evidence="2 3">
    <name type="scientific">Thalictrum thalictroides</name>
    <name type="common">Rue-anemone</name>
    <name type="synonym">Anemone thalictroides</name>
    <dbReference type="NCBI Taxonomy" id="46969"/>
    <lineage>
        <taxon>Eukaryota</taxon>
        <taxon>Viridiplantae</taxon>
        <taxon>Streptophyta</taxon>
        <taxon>Embryophyta</taxon>
        <taxon>Tracheophyta</taxon>
        <taxon>Spermatophyta</taxon>
        <taxon>Magnoliopsida</taxon>
        <taxon>Ranunculales</taxon>
        <taxon>Ranunculaceae</taxon>
        <taxon>Thalictroideae</taxon>
        <taxon>Thalictrum</taxon>
    </lineage>
</organism>
<evidence type="ECO:0000313" key="3">
    <source>
        <dbReference type="Proteomes" id="UP000554482"/>
    </source>
</evidence>
<sequence>MDVSPIQQYPHKFPSPKLRHQRVGQKGRRACIQDASFTWSGRAKDINIIISPSFCGEAHLYGNGEEGSQTHTDPNLLQEILITSKAVSISNHPSMKNMARKEPFNI</sequence>
<proteinExistence type="predicted"/>